<dbReference type="AlphaFoldDB" id="A0A0C3KAI8"/>
<reference evidence="3 4" key="1">
    <citation type="submission" date="2014-04" db="EMBL/GenBank/DDBJ databases">
        <authorList>
            <consortium name="DOE Joint Genome Institute"/>
            <person name="Kuo A."/>
            <person name="Girlanda M."/>
            <person name="Perotto S."/>
            <person name="Kohler A."/>
            <person name="Nagy L.G."/>
            <person name="Floudas D."/>
            <person name="Copeland A."/>
            <person name="Barry K.W."/>
            <person name="Cichocki N."/>
            <person name="Veneault-Fourrey C."/>
            <person name="LaButti K."/>
            <person name="Lindquist E.A."/>
            <person name="Lipzen A."/>
            <person name="Lundell T."/>
            <person name="Morin E."/>
            <person name="Murat C."/>
            <person name="Sun H."/>
            <person name="Tunlid A."/>
            <person name="Henrissat B."/>
            <person name="Grigoriev I.V."/>
            <person name="Hibbett D.S."/>
            <person name="Martin F."/>
            <person name="Nordberg H.P."/>
            <person name="Cantor M.N."/>
            <person name="Hua S.X."/>
        </authorList>
    </citation>
    <scope>NUCLEOTIDE SEQUENCE [LARGE SCALE GENOMIC DNA]</scope>
    <source>
        <strain evidence="3 4">MUT 4182</strain>
    </source>
</reference>
<keyword evidence="4" id="KW-1185">Reference proteome</keyword>
<proteinExistence type="predicted"/>
<keyword evidence="1" id="KW-1133">Transmembrane helix</keyword>
<dbReference type="OrthoDB" id="3213274at2759"/>
<evidence type="ECO:0000259" key="2">
    <source>
        <dbReference type="Pfam" id="PF20153"/>
    </source>
</evidence>
<dbReference type="EMBL" id="KN823288">
    <property type="protein sequence ID" value="KIO18413.1"/>
    <property type="molecule type" value="Genomic_DNA"/>
</dbReference>
<name>A0A0C3KAI8_9AGAM</name>
<evidence type="ECO:0000256" key="1">
    <source>
        <dbReference type="SAM" id="Phobius"/>
    </source>
</evidence>
<feature type="transmembrane region" description="Helical" evidence="1">
    <location>
        <begin position="114"/>
        <end position="138"/>
    </location>
</feature>
<sequence length="752" mass="84336">MTTRLPETLKEMPDIPKEFGDDGGHFYRYYDELADEIDEDLVKSLKAQLDGILIFAGLFAGVNSAFLALTLPQMSPDPTDDTNALLLKIALGGNSSISSAADLPSASFIPPPRIYPINVLFSVSLTLALLSSFLAVLGQQWIVYYRKRGGGGPEHQRWEQFRRYLGAKRWRLELVLDDVVPSLLQLGLVVFCIAFALYLGTLSQPLNRIIASLLLVAAATILAMSTCAAFDPWCPFKMPLSRIVRKVASATAAVVVWLGMCVVTMALFLTMSIIEAISKAIAFCHSLHVAEPQHRDTIPIQNVGKLVVQSITGLAKIYRWTRSVGTRSAEEPDDLKIKALQRVMCTSEDRNALIHSAINLQVIRDERALSFLAKDEEFLVRLYNLHRATSDDSRRGQTGSLNAFVESRVFTTTFFHLLITVGSVSDIRYSELGICSSEIIALDNLSISPEEILCDLRAIPFTTSWLEGSTDFDVAFEGAAAALTRVEDLRLGSVVASVMLSSKEWYDTELSGYATWPRSKLLEELFSAYRLTSESEMFQTISRALTTMSAEWIRKPNHEIYVRLFELCLLPGREGISAEVQDAVLEHFDDHLLSVELRIRDKNASETDRQQGRDYQNRYVQSVADCFRAYNGKWSPIGASLQRYLDSVTKLIEADPEHSENPGTVVVLRRMRSSFPEPTISELLSFAMRSNTIPKPLEAYSKFGRLVDHIEAIWERKVYQDLGLRYQRLCCIPKRGEMWCNQQGPAMHMLAL</sequence>
<reference evidence="4" key="2">
    <citation type="submission" date="2015-01" db="EMBL/GenBank/DDBJ databases">
        <title>Evolutionary Origins and Diversification of the Mycorrhizal Mutualists.</title>
        <authorList>
            <consortium name="DOE Joint Genome Institute"/>
            <consortium name="Mycorrhizal Genomics Consortium"/>
            <person name="Kohler A."/>
            <person name="Kuo A."/>
            <person name="Nagy L.G."/>
            <person name="Floudas D."/>
            <person name="Copeland A."/>
            <person name="Barry K.W."/>
            <person name="Cichocki N."/>
            <person name="Veneault-Fourrey C."/>
            <person name="LaButti K."/>
            <person name="Lindquist E.A."/>
            <person name="Lipzen A."/>
            <person name="Lundell T."/>
            <person name="Morin E."/>
            <person name="Murat C."/>
            <person name="Riley R."/>
            <person name="Ohm R."/>
            <person name="Sun H."/>
            <person name="Tunlid A."/>
            <person name="Henrissat B."/>
            <person name="Grigoriev I.V."/>
            <person name="Hibbett D.S."/>
            <person name="Martin F."/>
        </authorList>
    </citation>
    <scope>NUCLEOTIDE SEQUENCE [LARGE SCALE GENOMIC DNA]</scope>
    <source>
        <strain evidence="4">MUT 4182</strain>
    </source>
</reference>
<evidence type="ECO:0000313" key="4">
    <source>
        <dbReference type="Proteomes" id="UP000054248"/>
    </source>
</evidence>
<dbReference type="Pfam" id="PF20153">
    <property type="entry name" value="DUF6535"/>
    <property type="match status" value="1"/>
</dbReference>
<dbReference type="Proteomes" id="UP000054248">
    <property type="component" value="Unassembled WGS sequence"/>
</dbReference>
<protein>
    <recommendedName>
        <fullName evidence="2">DUF6535 domain-containing protein</fullName>
    </recommendedName>
</protein>
<keyword evidence="1" id="KW-0472">Membrane</keyword>
<evidence type="ECO:0000313" key="3">
    <source>
        <dbReference type="EMBL" id="KIO18413.1"/>
    </source>
</evidence>
<dbReference type="InterPro" id="IPR045338">
    <property type="entry name" value="DUF6535"/>
</dbReference>
<feature type="domain" description="DUF6535" evidence="2">
    <location>
        <begin position="29"/>
        <end position="199"/>
    </location>
</feature>
<feature type="transmembrane region" description="Helical" evidence="1">
    <location>
        <begin position="52"/>
        <end position="71"/>
    </location>
</feature>
<feature type="transmembrane region" description="Helical" evidence="1">
    <location>
        <begin position="179"/>
        <end position="198"/>
    </location>
</feature>
<gene>
    <name evidence="3" type="ORF">M407DRAFT_31917</name>
</gene>
<keyword evidence="1" id="KW-0812">Transmembrane</keyword>
<organism evidence="3 4">
    <name type="scientific">Tulasnella calospora MUT 4182</name>
    <dbReference type="NCBI Taxonomy" id="1051891"/>
    <lineage>
        <taxon>Eukaryota</taxon>
        <taxon>Fungi</taxon>
        <taxon>Dikarya</taxon>
        <taxon>Basidiomycota</taxon>
        <taxon>Agaricomycotina</taxon>
        <taxon>Agaricomycetes</taxon>
        <taxon>Cantharellales</taxon>
        <taxon>Tulasnellaceae</taxon>
        <taxon>Tulasnella</taxon>
    </lineage>
</organism>
<feature type="transmembrane region" description="Helical" evidence="1">
    <location>
        <begin position="251"/>
        <end position="274"/>
    </location>
</feature>
<accession>A0A0C3KAI8</accession>
<feature type="transmembrane region" description="Helical" evidence="1">
    <location>
        <begin position="210"/>
        <end position="230"/>
    </location>
</feature>
<dbReference type="HOGENOM" id="CLU_016402_0_0_1"/>